<evidence type="ECO:0000313" key="2">
    <source>
        <dbReference type="Proteomes" id="UP000798662"/>
    </source>
</evidence>
<protein>
    <submittedName>
        <fullName evidence="1">Uncharacterized protein</fullName>
    </submittedName>
</protein>
<gene>
    <name evidence="1" type="ORF">I4F81_012151</name>
</gene>
<evidence type="ECO:0000313" key="1">
    <source>
        <dbReference type="EMBL" id="KAK1869682.1"/>
    </source>
</evidence>
<comment type="caution">
    <text evidence="1">The sequence shown here is derived from an EMBL/GenBank/DDBJ whole genome shotgun (WGS) entry which is preliminary data.</text>
</comment>
<dbReference type="Proteomes" id="UP000798662">
    <property type="component" value="Chromosome 3"/>
</dbReference>
<dbReference type="EMBL" id="CM020620">
    <property type="protein sequence ID" value="KAK1869682.1"/>
    <property type="molecule type" value="Genomic_DNA"/>
</dbReference>
<sequence>MVAFTSSGLGAPLPLRVTPLWGPSARPLLGGRHPAGDGGSARPLRVVVGRPVVPVAMAKSGKAGRARRRAKGKGGGGKKGVDPVHPEGSSGSAAAAVRAATSAAAMAAELSPVLPPPQRESVGEALGGGGVVPGPTASGDAAADAAGAAPVGSTHEQTSPPAPQAAASSGSVGESRVASSVRPPPGKGAAADAGRGTTPTALATGLAAAAAAADAADTKGGGKPEREMSTTPPVAASDSVTAAEAPTSPVSRREEPQQSPPTAATTEPAVDAAQGTKPLTGSVTPPGTPEDPFVINAPAAASVNEPEAEAVSVDSTATAEQPAVRTQAASNGVSKTVAPTTMPSSAAVNSTEPAVEAPPAGDTSSPPAVSSAAAPTTAETADNTVPASPTVESSATDVNVPSSLAAGATATVADNNEVAEGASTAGEGQAMSSAKAAAASAALPPSDNDAGSPPPPSTTVSPLGDVSAGGALATTSVVDSDKGSLPGSPPVSTVNPMFARLMRAVLLPPAMAADALLGLTAAAFGVRVPPPSATRPSRPKLSATNTRRGVVLGLGVTATTFVAGAAVGRRTGALPHTATRYRDVSDIPATAYHVVDGPASDFVLSAFVTDIMAGDMFRVRHTPLRLFSSSANDPRAFYARRALPRSDPASLPRDDDGTLPVVLAGVDCPAVGRYGLMGAALAEEARSALADIFVAHGGGAPGGGGGRHPTPRGGGAAVRLGLAARDDAGRLVATVWVGPVWDPVDVAAELLAAGLAVTTPGGGGGGLSRLRGPPATHASRRTPERGEWECGGWARGGRPLPSARRAGARATRGDERRGGGTSGEWQ</sequence>
<organism evidence="1 2">
    <name type="scientific">Pyropia yezoensis</name>
    <name type="common">Susabi-nori</name>
    <name type="synonym">Porphyra yezoensis</name>
    <dbReference type="NCBI Taxonomy" id="2788"/>
    <lineage>
        <taxon>Eukaryota</taxon>
        <taxon>Rhodophyta</taxon>
        <taxon>Bangiophyceae</taxon>
        <taxon>Bangiales</taxon>
        <taxon>Bangiaceae</taxon>
        <taxon>Pyropia</taxon>
    </lineage>
</organism>
<proteinExistence type="predicted"/>
<reference evidence="1" key="1">
    <citation type="submission" date="2019-11" db="EMBL/GenBank/DDBJ databases">
        <title>Nori genome reveals adaptations in red seaweeds to the harsh intertidal environment.</title>
        <authorList>
            <person name="Wang D."/>
            <person name="Mao Y."/>
        </authorList>
    </citation>
    <scope>NUCLEOTIDE SEQUENCE</scope>
    <source>
        <tissue evidence="1">Gametophyte</tissue>
    </source>
</reference>
<accession>A0ACC3CIX4</accession>
<name>A0ACC3CIX4_PYRYE</name>
<keyword evidence="2" id="KW-1185">Reference proteome</keyword>